<dbReference type="EMBL" id="JBHTLX010000020">
    <property type="protein sequence ID" value="MFD1249179.1"/>
    <property type="molecule type" value="Genomic_DNA"/>
</dbReference>
<feature type="signal peptide" evidence="2">
    <location>
        <begin position="1"/>
        <end position="19"/>
    </location>
</feature>
<evidence type="ECO:0000256" key="1">
    <source>
        <dbReference type="SAM" id="MobiDB-lite"/>
    </source>
</evidence>
<organism evidence="3 4">
    <name type="scientific">Nocardioides ginsengisoli</name>
    <dbReference type="NCBI Taxonomy" id="363868"/>
    <lineage>
        <taxon>Bacteria</taxon>
        <taxon>Bacillati</taxon>
        <taxon>Actinomycetota</taxon>
        <taxon>Actinomycetes</taxon>
        <taxon>Propionibacteriales</taxon>
        <taxon>Nocardioidaceae</taxon>
        <taxon>Nocardioides</taxon>
    </lineage>
</organism>
<protein>
    <recommendedName>
        <fullName evidence="5">Nuclear transport factor 2 family protein</fullName>
    </recommendedName>
</protein>
<reference evidence="4" key="1">
    <citation type="journal article" date="2019" name="Int. J. Syst. Evol. Microbiol.">
        <title>The Global Catalogue of Microorganisms (GCM) 10K type strain sequencing project: providing services to taxonomists for standard genome sequencing and annotation.</title>
        <authorList>
            <consortium name="The Broad Institute Genomics Platform"/>
            <consortium name="The Broad Institute Genome Sequencing Center for Infectious Disease"/>
            <person name="Wu L."/>
            <person name="Ma J."/>
        </authorList>
    </citation>
    <scope>NUCLEOTIDE SEQUENCE [LARGE SCALE GENOMIC DNA]</scope>
    <source>
        <strain evidence="4">CCUG 52478</strain>
    </source>
</reference>
<comment type="caution">
    <text evidence="3">The sequence shown here is derived from an EMBL/GenBank/DDBJ whole genome shotgun (WGS) entry which is preliminary data.</text>
</comment>
<dbReference type="RefSeq" id="WP_367921814.1">
    <property type="nucleotide sequence ID" value="NZ_BAABAC010000049.1"/>
</dbReference>
<dbReference type="Proteomes" id="UP001597229">
    <property type="component" value="Unassembled WGS sequence"/>
</dbReference>
<feature type="chain" id="PRO_5047266007" description="Nuclear transport factor 2 family protein" evidence="2">
    <location>
        <begin position="20"/>
        <end position="174"/>
    </location>
</feature>
<evidence type="ECO:0000313" key="4">
    <source>
        <dbReference type="Proteomes" id="UP001597229"/>
    </source>
</evidence>
<name>A0ABW3W478_9ACTN</name>
<accession>A0ABW3W478</accession>
<evidence type="ECO:0008006" key="5">
    <source>
        <dbReference type="Google" id="ProtNLM"/>
    </source>
</evidence>
<keyword evidence="2" id="KW-0732">Signal</keyword>
<sequence length="174" mass="18488">MHRRFIAALVLPFALTACGSDDKPAATQEPTSEAPSEAPSEATSEATSESPSTVETEVVAGDLSAADQAAISTTIREFLVTGDCDLATTEYLRSIALFADESTPREEACTSWESVFSKPLFTQDDVQLTELQGENGVATVKVGSKLANITTLYQLTEVDGTWLVSGDEFNTDGL</sequence>
<gene>
    <name evidence="3" type="ORF">ACFQ3F_15380</name>
</gene>
<evidence type="ECO:0000256" key="2">
    <source>
        <dbReference type="SAM" id="SignalP"/>
    </source>
</evidence>
<proteinExistence type="predicted"/>
<keyword evidence="4" id="KW-1185">Reference proteome</keyword>
<feature type="compositionally biased region" description="Low complexity" evidence="1">
    <location>
        <begin position="29"/>
        <end position="55"/>
    </location>
</feature>
<evidence type="ECO:0000313" key="3">
    <source>
        <dbReference type="EMBL" id="MFD1249179.1"/>
    </source>
</evidence>
<feature type="region of interest" description="Disordered" evidence="1">
    <location>
        <begin position="21"/>
        <end position="55"/>
    </location>
</feature>
<dbReference type="PROSITE" id="PS51257">
    <property type="entry name" value="PROKAR_LIPOPROTEIN"/>
    <property type="match status" value="1"/>
</dbReference>